<reference evidence="2 3" key="1">
    <citation type="submission" date="2017-03" db="EMBL/GenBank/DDBJ databases">
        <authorList>
            <person name="Afonso C.L."/>
            <person name="Miller P.J."/>
            <person name="Scott M.A."/>
            <person name="Spackman E."/>
            <person name="Goraichik I."/>
            <person name="Dimitrov K.M."/>
            <person name="Suarez D.L."/>
            <person name="Swayne D.E."/>
        </authorList>
    </citation>
    <scope>NUCLEOTIDE SEQUENCE [LARGE SCALE GENOMIC DNA]</scope>
    <source>
        <strain evidence="2 3">CECT 8367</strain>
    </source>
</reference>
<protein>
    <recommendedName>
        <fullName evidence="5">Transposase IS116/IS110/IS902 family protein</fullName>
    </recommendedName>
</protein>
<dbReference type="EMBL" id="FWFY01000013">
    <property type="protein sequence ID" value="SLN66907.1"/>
    <property type="molecule type" value="Genomic_DNA"/>
</dbReference>
<evidence type="ECO:0000313" key="4">
    <source>
        <dbReference type="Proteomes" id="UP000240624"/>
    </source>
</evidence>
<name>A0A1X7A2M6_9RHOB</name>
<dbReference type="Proteomes" id="UP000240624">
    <property type="component" value="Unassembled WGS sequence"/>
</dbReference>
<keyword evidence="4" id="KW-1185">Reference proteome</keyword>
<proteinExistence type="predicted"/>
<dbReference type="EMBL" id="PYGB01000023">
    <property type="protein sequence ID" value="PSK80412.1"/>
    <property type="molecule type" value="Genomic_DNA"/>
</dbReference>
<organism evidence="2 3">
    <name type="scientific">Limimaricola soesokkakensis</name>
    <dbReference type="NCBI Taxonomy" id="1343159"/>
    <lineage>
        <taxon>Bacteria</taxon>
        <taxon>Pseudomonadati</taxon>
        <taxon>Pseudomonadota</taxon>
        <taxon>Alphaproteobacteria</taxon>
        <taxon>Rhodobacterales</taxon>
        <taxon>Paracoccaceae</taxon>
        <taxon>Limimaricola</taxon>
    </lineage>
</organism>
<sequence length="72" mass="8148">MQARVSRKIHERIEGLPKAVRDIARKGQLRMYQRYRHQLVAGKAKVVVTTAIACKMVGFIWAIDRAVTATLA</sequence>
<evidence type="ECO:0000313" key="3">
    <source>
        <dbReference type="Proteomes" id="UP000193495"/>
    </source>
</evidence>
<accession>A0A1X7A2M6</accession>
<dbReference type="AlphaFoldDB" id="A0A1X7A2M6"/>
<evidence type="ECO:0000313" key="2">
    <source>
        <dbReference type="EMBL" id="SLN66907.1"/>
    </source>
</evidence>
<dbReference type="Proteomes" id="UP000193495">
    <property type="component" value="Unassembled WGS sequence"/>
</dbReference>
<reference evidence="1 4" key="2">
    <citation type="submission" date="2018-03" db="EMBL/GenBank/DDBJ databases">
        <title>Genomic Encyclopedia of Archaeal and Bacterial Type Strains, Phase II (KMG-II): from individual species to whole genera.</title>
        <authorList>
            <person name="Goeker M."/>
        </authorList>
    </citation>
    <scope>NUCLEOTIDE SEQUENCE [LARGE SCALE GENOMIC DNA]</scope>
    <source>
        <strain evidence="1 4">DSM 29956</strain>
    </source>
</reference>
<evidence type="ECO:0008006" key="5">
    <source>
        <dbReference type="Google" id="ProtNLM"/>
    </source>
</evidence>
<gene>
    <name evidence="1" type="ORF">CLV79_12310</name>
    <name evidence="2" type="ORF">LOS8367_03314</name>
</gene>
<evidence type="ECO:0000313" key="1">
    <source>
        <dbReference type="EMBL" id="PSK80412.1"/>
    </source>
</evidence>